<name>A0ABV5S779_9ACTN</name>
<comment type="caution">
    <text evidence="1">The sequence shown here is derived from an EMBL/GenBank/DDBJ whole genome shotgun (WGS) entry which is preliminary data.</text>
</comment>
<protein>
    <submittedName>
        <fullName evidence="1">Uncharacterized protein</fullName>
    </submittedName>
</protein>
<gene>
    <name evidence="1" type="ORF">ACFFSA_27405</name>
</gene>
<evidence type="ECO:0000313" key="1">
    <source>
        <dbReference type="EMBL" id="MFB9626829.1"/>
    </source>
</evidence>
<evidence type="ECO:0000313" key="2">
    <source>
        <dbReference type="Proteomes" id="UP001589532"/>
    </source>
</evidence>
<organism evidence="1 2">
    <name type="scientific">Nonomuraea helvata</name>
    <dbReference type="NCBI Taxonomy" id="37484"/>
    <lineage>
        <taxon>Bacteria</taxon>
        <taxon>Bacillati</taxon>
        <taxon>Actinomycetota</taxon>
        <taxon>Actinomycetes</taxon>
        <taxon>Streptosporangiales</taxon>
        <taxon>Streptosporangiaceae</taxon>
        <taxon>Nonomuraea</taxon>
    </lineage>
</organism>
<keyword evidence="2" id="KW-1185">Reference proteome</keyword>
<proteinExistence type="predicted"/>
<reference evidence="1 2" key="1">
    <citation type="submission" date="2024-09" db="EMBL/GenBank/DDBJ databases">
        <authorList>
            <person name="Sun Q."/>
            <person name="Mori K."/>
        </authorList>
    </citation>
    <scope>NUCLEOTIDE SEQUENCE [LARGE SCALE GENOMIC DNA]</scope>
    <source>
        <strain evidence="1 2">JCM 3143</strain>
    </source>
</reference>
<dbReference type="RefSeq" id="WP_345003233.1">
    <property type="nucleotide sequence ID" value="NZ_BAAAXV010000012.1"/>
</dbReference>
<dbReference type="Proteomes" id="UP001589532">
    <property type="component" value="Unassembled WGS sequence"/>
</dbReference>
<dbReference type="EMBL" id="JBHMBW010000025">
    <property type="protein sequence ID" value="MFB9626829.1"/>
    <property type="molecule type" value="Genomic_DNA"/>
</dbReference>
<sequence>MVDLEMVNHTQRMSAEGSQYAFVIQTRDDLDRSWSWIMDHGNGDKLVAGRGMVDDVSGTPQDF</sequence>
<accession>A0ABV5S779</accession>